<organism evidence="1">
    <name type="scientific">Siphoviridae sp. ctDMf1</name>
    <dbReference type="NCBI Taxonomy" id="2826197"/>
    <lineage>
        <taxon>Viruses</taxon>
        <taxon>Duplodnaviria</taxon>
        <taxon>Heunggongvirae</taxon>
        <taxon>Uroviricota</taxon>
        <taxon>Caudoviricetes</taxon>
    </lineage>
</organism>
<proteinExistence type="predicted"/>
<sequence>MGVVRFKLDRKGIQALVSSDEAQSVVNEAAEELRARAGDGFKVHSSNKGKRARAYVHAGTREAGLEQIKHHTLERVLGSIGGGDG</sequence>
<evidence type="ECO:0000313" key="1">
    <source>
        <dbReference type="EMBL" id="DAD76799.1"/>
    </source>
</evidence>
<accession>A0A8S5M3Z2</accession>
<dbReference type="EMBL" id="BK014809">
    <property type="protein sequence ID" value="DAD76799.1"/>
    <property type="molecule type" value="Genomic_DNA"/>
</dbReference>
<name>A0A8S5M3Z2_9CAUD</name>
<protein>
    <submittedName>
        <fullName evidence="1">Type I neck protein</fullName>
    </submittedName>
</protein>
<reference evidence="1" key="1">
    <citation type="journal article" date="2021" name="Proc. Natl. Acad. Sci. U.S.A.">
        <title>A Catalog of Tens of Thousands of Viruses from Human Metagenomes Reveals Hidden Associations with Chronic Diseases.</title>
        <authorList>
            <person name="Tisza M.J."/>
            <person name="Buck C.B."/>
        </authorList>
    </citation>
    <scope>NUCLEOTIDE SEQUENCE</scope>
    <source>
        <strain evidence="1">CtDMf1</strain>
    </source>
</reference>